<reference evidence="2" key="2">
    <citation type="submission" date="2024-10" db="UniProtKB">
        <authorList>
            <consortium name="EnsemblProtists"/>
        </authorList>
    </citation>
    <scope>IDENTIFICATION</scope>
</reference>
<organism evidence="2 3">
    <name type="scientific">Emiliania huxleyi (strain CCMP1516)</name>
    <dbReference type="NCBI Taxonomy" id="280463"/>
    <lineage>
        <taxon>Eukaryota</taxon>
        <taxon>Haptista</taxon>
        <taxon>Haptophyta</taxon>
        <taxon>Prymnesiophyceae</taxon>
        <taxon>Isochrysidales</taxon>
        <taxon>Noelaerhabdaceae</taxon>
        <taxon>Emiliania</taxon>
    </lineage>
</organism>
<evidence type="ECO:0000313" key="3">
    <source>
        <dbReference type="Proteomes" id="UP000013827"/>
    </source>
</evidence>
<evidence type="ECO:0000313" key="2">
    <source>
        <dbReference type="EnsemblProtists" id="EOD10509"/>
    </source>
</evidence>
<proteinExistence type="predicted"/>
<dbReference type="RefSeq" id="XP_005762938.1">
    <property type="nucleotide sequence ID" value="XM_005762881.1"/>
</dbReference>
<dbReference type="GeneID" id="17256574"/>
<dbReference type="HOGENOM" id="CLU_2390639_0_0_1"/>
<reference evidence="3" key="1">
    <citation type="journal article" date="2013" name="Nature">
        <title>Pan genome of the phytoplankton Emiliania underpins its global distribution.</title>
        <authorList>
            <person name="Read B.A."/>
            <person name="Kegel J."/>
            <person name="Klute M.J."/>
            <person name="Kuo A."/>
            <person name="Lefebvre S.C."/>
            <person name="Maumus F."/>
            <person name="Mayer C."/>
            <person name="Miller J."/>
            <person name="Monier A."/>
            <person name="Salamov A."/>
            <person name="Young J."/>
            <person name="Aguilar M."/>
            <person name="Claverie J.M."/>
            <person name="Frickenhaus S."/>
            <person name="Gonzalez K."/>
            <person name="Herman E.K."/>
            <person name="Lin Y.C."/>
            <person name="Napier J."/>
            <person name="Ogata H."/>
            <person name="Sarno A.F."/>
            <person name="Shmutz J."/>
            <person name="Schroeder D."/>
            <person name="de Vargas C."/>
            <person name="Verret F."/>
            <person name="von Dassow P."/>
            <person name="Valentin K."/>
            <person name="Van de Peer Y."/>
            <person name="Wheeler G."/>
            <person name="Dacks J.B."/>
            <person name="Delwiche C.F."/>
            <person name="Dyhrman S.T."/>
            <person name="Glockner G."/>
            <person name="John U."/>
            <person name="Richards T."/>
            <person name="Worden A.Z."/>
            <person name="Zhang X."/>
            <person name="Grigoriev I.V."/>
            <person name="Allen A.E."/>
            <person name="Bidle K."/>
            <person name="Borodovsky M."/>
            <person name="Bowler C."/>
            <person name="Brownlee C."/>
            <person name="Cock J.M."/>
            <person name="Elias M."/>
            <person name="Gladyshev V.N."/>
            <person name="Groth M."/>
            <person name="Guda C."/>
            <person name="Hadaegh A."/>
            <person name="Iglesias-Rodriguez M.D."/>
            <person name="Jenkins J."/>
            <person name="Jones B.M."/>
            <person name="Lawson T."/>
            <person name="Leese F."/>
            <person name="Lindquist E."/>
            <person name="Lobanov A."/>
            <person name="Lomsadze A."/>
            <person name="Malik S.B."/>
            <person name="Marsh M.E."/>
            <person name="Mackinder L."/>
            <person name="Mock T."/>
            <person name="Mueller-Roeber B."/>
            <person name="Pagarete A."/>
            <person name="Parker M."/>
            <person name="Probert I."/>
            <person name="Quesneville H."/>
            <person name="Raines C."/>
            <person name="Rensing S.A."/>
            <person name="Riano-Pachon D.M."/>
            <person name="Richier S."/>
            <person name="Rokitta S."/>
            <person name="Shiraiwa Y."/>
            <person name="Soanes D.M."/>
            <person name="van der Giezen M."/>
            <person name="Wahlund T.M."/>
            <person name="Williams B."/>
            <person name="Wilson W."/>
            <person name="Wolfe G."/>
            <person name="Wurch L.L."/>
        </authorList>
    </citation>
    <scope>NUCLEOTIDE SEQUENCE</scope>
</reference>
<dbReference type="KEGG" id="ehx:EMIHUDRAFT_218123"/>
<dbReference type="PaxDb" id="2903-EOD07639"/>
<keyword evidence="3" id="KW-1185">Reference proteome</keyword>
<dbReference type="AlphaFoldDB" id="A0A0D3IGX4"/>
<dbReference type="EnsemblProtists" id="EOD10509">
    <property type="protein sequence ID" value="EOD10509"/>
    <property type="gene ID" value="EMIHUDRAFT_215778"/>
</dbReference>
<protein>
    <submittedName>
        <fullName evidence="2">Uncharacterized protein</fullName>
    </submittedName>
</protein>
<dbReference type="GeneID" id="17253910"/>
<dbReference type="RefSeq" id="XP_005760068.1">
    <property type="nucleotide sequence ID" value="XM_005760011.1"/>
</dbReference>
<feature type="region of interest" description="Disordered" evidence="1">
    <location>
        <begin position="1"/>
        <end position="62"/>
    </location>
</feature>
<name>A0A0D3IGX4_EMIH1</name>
<feature type="compositionally biased region" description="Basic and acidic residues" evidence="1">
    <location>
        <begin position="1"/>
        <end position="11"/>
    </location>
</feature>
<evidence type="ECO:0000256" key="1">
    <source>
        <dbReference type="SAM" id="MobiDB-lite"/>
    </source>
</evidence>
<dbReference type="KEGG" id="ehx:EMIHUDRAFT_215778"/>
<accession>A0A0D3IGX4</accession>
<sequence>MGSSRRTDGGELLRATSPRHTDTESSLAPEASREAPLGRVSVQPPPETGAADASSRRSVSNGTTIELSIRADSVTTLSPLGRKGSVRLRGPFAS</sequence>
<dbReference type="Proteomes" id="UP000013827">
    <property type="component" value="Unassembled WGS sequence"/>
</dbReference>
<dbReference type="EnsemblProtists" id="EOD07639">
    <property type="protein sequence ID" value="EOD07639"/>
    <property type="gene ID" value="EMIHUDRAFT_218123"/>
</dbReference>